<protein>
    <submittedName>
        <fullName evidence="2">Uncharacterized protein</fullName>
    </submittedName>
</protein>
<feature type="chain" id="PRO_5029719813" evidence="1">
    <location>
        <begin position="26"/>
        <end position="164"/>
    </location>
</feature>
<accession>A0A7K3NNU2</accession>
<dbReference type="AlphaFoldDB" id="A0A7K3NNU2"/>
<gene>
    <name evidence="2" type="ORF">G3N56_14060</name>
</gene>
<dbReference type="EMBL" id="JAAGRQ010000065">
    <property type="protein sequence ID" value="NDY57856.1"/>
    <property type="molecule type" value="Genomic_DNA"/>
</dbReference>
<evidence type="ECO:0000256" key="1">
    <source>
        <dbReference type="SAM" id="SignalP"/>
    </source>
</evidence>
<reference evidence="2 3" key="1">
    <citation type="submission" date="2020-02" db="EMBL/GenBank/DDBJ databases">
        <title>Comparative genomics of sulfur disproportionating microorganisms.</title>
        <authorList>
            <person name="Ward L.M."/>
            <person name="Bertran E."/>
            <person name="Johnston D.T."/>
        </authorList>
    </citation>
    <scope>NUCLEOTIDE SEQUENCE [LARGE SCALE GENOMIC DNA]</scope>
    <source>
        <strain evidence="2 3">DSM 3696</strain>
    </source>
</reference>
<evidence type="ECO:0000313" key="2">
    <source>
        <dbReference type="EMBL" id="NDY57856.1"/>
    </source>
</evidence>
<organism evidence="2 3">
    <name type="scientific">Desulfolutivibrio sulfodismutans</name>
    <dbReference type="NCBI Taxonomy" id="63561"/>
    <lineage>
        <taxon>Bacteria</taxon>
        <taxon>Pseudomonadati</taxon>
        <taxon>Thermodesulfobacteriota</taxon>
        <taxon>Desulfovibrionia</taxon>
        <taxon>Desulfovibrionales</taxon>
        <taxon>Desulfovibrionaceae</taxon>
        <taxon>Desulfolutivibrio</taxon>
    </lineage>
</organism>
<proteinExistence type="predicted"/>
<comment type="caution">
    <text evidence="2">The sequence shown here is derived from an EMBL/GenBank/DDBJ whole genome shotgun (WGS) entry which is preliminary data.</text>
</comment>
<evidence type="ECO:0000313" key="3">
    <source>
        <dbReference type="Proteomes" id="UP000469724"/>
    </source>
</evidence>
<keyword evidence="1" id="KW-0732">Signal</keyword>
<name>A0A7K3NNU2_9BACT</name>
<sequence length="164" mass="17383">MRTMNIMRSLLALVLFLGLSGQALCQDTFPVVVNGKTLDIGAASNRTSLEAALTSALPSEEPSLAAPERLQYDFQAVPDQGPVTLAFDFGPGGRFEGLTIDASLKEQNPVAAGLAAWLGAKAGKGVRKGQDTVWTYAGFEFLLTETKDAGEDSMYAMAIIRKGP</sequence>
<keyword evidence="3" id="KW-1185">Reference proteome</keyword>
<dbReference type="Proteomes" id="UP000469724">
    <property type="component" value="Unassembled WGS sequence"/>
</dbReference>
<feature type="signal peptide" evidence="1">
    <location>
        <begin position="1"/>
        <end position="25"/>
    </location>
</feature>